<evidence type="ECO:0000313" key="2">
    <source>
        <dbReference type="EMBL" id="KYD16681.1"/>
    </source>
</evidence>
<gene>
    <name evidence="2" type="ORF">B4135_2593</name>
</gene>
<dbReference type="AlphaFoldDB" id="A0A150LWV6"/>
<comment type="caution">
    <text evidence="2">The sequence shown here is derived from an EMBL/GenBank/DDBJ whole genome shotgun (WGS) entry which is preliminary data.</text>
</comment>
<reference evidence="2 3" key="1">
    <citation type="submission" date="2016-01" db="EMBL/GenBank/DDBJ databases">
        <title>Draft Genome Sequences of Seven Thermophilic Sporeformers Isolated from Foods.</title>
        <authorList>
            <person name="Berendsen E.M."/>
            <person name="Wells-Bennik M.H."/>
            <person name="Krawcyk A.O."/>
            <person name="De Jong A."/>
            <person name="Holsappel S."/>
            <person name="Eijlander R.T."/>
            <person name="Kuipers O.P."/>
        </authorList>
    </citation>
    <scope>NUCLEOTIDE SEQUENCE [LARGE SCALE GENOMIC DNA]</scope>
    <source>
        <strain evidence="2 3">B4135</strain>
    </source>
</reference>
<dbReference type="STRING" id="301148.B4135_2593"/>
<evidence type="ECO:0000256" key="1">
    <source>
        <dbReference type="SAM" id="MobiDB-lite"/>
    </source>
</evidence>
<feature type="compositionally biased region" description="Basic residues" evidence="1">
    <location>
        <begin position="17"/>
        <end position="29"/>
    </location>
</feature>
<protein>
    <submittedName>
        <fullName evidence="2">Uncharacterized protein</fullName>
    </submittedName>
</protein>
<feature type="region of interest" description="Disordered" evidence="1">
    <location>
        <begin position="1"/>
        <end position="50"/>
    </location>
</feature>
<dbReference type="Proteomes" id="UP000075683">
    <property type="component" value="Unassembled WGS sequence"/>
</dbReference>
<name>A0A150LWV6_9BACI</name>
<organism evidence="2 3">
    <name type="scientific">Caldibacillus debilis</name>
    <dbReference type="NCBI Taxonomy" id="301148"/>
    <lineage>
        <taxon>Bacteria</taxon>
        <taxon>Bacillati</taxon>
        <taxon>Bacillota</taxon>
        <taxon>Bacilli</taxon>
        <taxon>Bacillales</taxon>
        <taxon>Bacillaceae</taxon>
        <taxon>Caldibacillus</taxon>
    </lineage>
</organism>
<proteinExistence type="predicted"/>
<dbReference type="EMBL" id="LQYT01000061">
    <property type="protein sequence ID" value="KYD16681.1"/>
    <property type="molecule type" value="Genomic_DNA"/>
</dbReference>
<accession>A0A150LWV6</accession>
<evidence type="ECO:0000313" key="3">
    <source>
        <dbReference type="Proteomes" id="UP000075683"/>
    </source>
</evidence>
<feature type="compositionally biased region" description="Basic and acidic residues" evidence="1">
    <location>
        <begin position="40"/>
        <end position="50"/>
    </location>
</feature>
<sequence>MEKENRGRLISPFFRKSFSRTRVRRRRKKSDSSPIQKGTRVHDQKFEKGL</sequence>